<keyword evidence="1" id="KW-0472">Membrane</keyword>
<feature type="transmembrane region" description="Helical" evidence="1">
    <location>
        <begin position="204"/>
        <end position="221"/>
    </location>
</feature>
<feature type="transmembrane region" description="Helical" evidence="1">
    <location>
        <begin position="89"/>
        <end position="113"/>
    </location>
</feature>
<keyword evidence="4" id="KW-1185">Reference proteome</keyword>
<feature type="transmembrane region" description="Helical" evidence="1">
    <location>
        <begin position="251"/>
        <end position="268"/>
    </location>
</feature>
<evidence type="ECO:0000313" key="3">
    <source>
        <dbReference type="EMBL" id="APW37492.1"/>
    </source>
</evidence>
<reference evidence="3 4" key="1">
    <citation type="submission" date="2017-01" db="EMBL/GenBank/DDBJ databases">
        <authorList>
            <person name="Mah S.A."/>
            <person name="Swanson W.J."/>
            <person name="Moy G.W."/>
            <person name="Vacquier V.D."/>
        </authorList>
    </citation>
    <scope>NUCLEOTIDE SEQUENCE [LARGE SCALE GENOMIC DNA]</scope>
    <source>
        <strain evidence="3 4">DCY110</strain>
    </source>
</reference>
<evidence type="ECO:0000313" key="4">
    <source>
        <dbReference type="Proteomes" id="UP000186609"/>
    </source>
</evidence>
<organism evidence="3 4">
    <name type="scientific">Rhodoferax koreensis</name>
    <dbReference type="NCBI Taxonomy" id="1842727"/>
    <lineage>
        <taxon>Bacteria</taxon>
        <taxon>Pseudomonadati</taxon>
        <taxon>Pseudomonadota</taxon>
        <taxon>Betaproteobacteria</taxon>
        <taxon>Burkholderiales</taxon>
        <taxon>Comamonadaceae</taxon>
        <taxon>Rhodoferax</taxon>
    </lineage>
</organism>
<feature type="domain" description="Acyltransferase 3" evidence="2">
    <location>
        <begin position="10"/>
        <end position="323"/>
    </location>
</feature>
<proteinExistence type="predicted"/>
<dbReference type="GO" id="GO:0000271">
    <property type="term" value="P:polysaccharide biosynthetic process"/>
    <property type="evidence" value="ECO:0007669"/>
    <property type="project" value="TreeGrafter"/>
</dbReference>
<feature type="transmembrane region" description="Helical" evidence="1">
    <location>
        <begin position="12"/>
        <end position="28"/>
    </location>
</feature>
<feature type="transmembrane region" description="Helical" evidence="1">
    <location>
        <begin position="150"/>
        <end position="169"/>
    </location>
</feature>
<dbReference type="Proteomes" id="UP000186609">
    <property type="component" value="Chromosome"/>
</dbReference>
<evidence type="ECO:0000256" key="1">
    <source>
        <dbReference type="SAM" id="Phobius"/>
    </source>
</evidence>
<protein>
    <recommendedName>
        <fullName evidence="2">Acyltransferase 3 domain-containing protein</fullName>
    </recommendedName>
</protein>
<gene>
    <name evidence="3" type="ORF">RD110_10065</name>
</gene>
<feature type="transmembrane region" description="Helical" evidence="1">
    <location>
        <begin position="48"/>
        <end position="68"/>
    </location>
</feature>
<dbReference type="KEGG" id="rhy:RD110_10065"/>
<keyword evidence="1" id="KW-0812">Transmembrane</keyword>
<accession>A0A1P8JUR5</accession>
<dbReference type="AlphaFoldDB" id="A0A1P8JUR5"/>
<keyword evidence="1" id="KW-1133">Transmembrane helix</keyword>
<dbReference type="Pfam" id="PF01757">
    <property type="entry name" value="Acyl_transf_3"/>
    <property type="match status" value="1"/>
</dbReference>
<dbReference type="EMBL" id="CP019236">
    <property type="protein sequence ID" value="APW37492.1"/>
    <property type="molecule type" value="Genomic_DNA"/>
</dbReference>
<dbReference type="GO" id="GO:0016020">
    <property type="term" value="C:membrane"/>
    <property type="evidence" value="ECO:0007669"/>
    <property type="project" value="TreeGrafter"/>
</dbReference>
<feature type="transmembrane region" description="Helical" evidence="1">
    <location>
        <begin position="228"/>
        <end position="245"/>
    </location>
</feature>
<dbReference type="InterPro" id="IPR050879">
    <property type="entry name" value="Acyltransferase_3"/>
</dbReference>
<feature type="transmembrane region" description="Helical" evidence="1">
    <location>
        <begin position="307"/>
        <end position="329"/>
    </location>
</feature>
<dbReference type="InterPro" id="IPR002656">
    <property type="entry name" value="Acyl_transf_3_dom"/>
</dbReference>
<dbReference type="PANTHER" id="PTHR23028">
    <property type="entry name" value="ACETYLTRANSFERASE"/>
    <property type="match status" value="1"/>
</dbReference>
<dbReference type="PANTHER" id="PTHR23028:SF53">
    <property type="entry name" value="ACYL_TRANSF_3 DOMAIN-CONTAINING PROTEIN"/>
    <property type="match status" value="1"/>
</dbReference>
<dbReference type="GO" id="GO:0016747">
    <property type="term" value="F:acyltransferase activity, transferring groups other than amino-acyl groups"/>
    <property type="evidence" value="ECO:0007669"/>
    <property type="project" value="InterPro"/>
</dbReference>
<feature type="transmembrane region" description="Helical" evidence="1">
    <location>
        <begin position="176"/>
        <end position="198"/>
    </location>
</feature>
<sequence>MEGIKGFTTGFDYLRFGLSLAVLIWHSYLFTFGLSEALELATNWSGRITYWILPMFFALSGFLITSSLSRTPSIKKFLWLRFIRIYPALTVEVILSALILGLLATSFSIRQYFSDPAFYRYLLNILGWIHYELPGVFLENPLPNLVNTSLWTVPFELECYIALTLLALFGLRKWPGWFLVTFTLLCLIKTVVAIYIPITAGSSANVNGRHLVLFFIAGVLININREKIPFSGALAILSTLLGALFLYNYQFIYLAPFPVAYLTIWLGLQRPKRIPYVMDGDYSYGIYLYAAPIQQAVWHFTVFGKTYVGNVILSIILTSIFAVFSWHAIEKPMLRFKKMF</sequence>
<name>A0A1P8JUR5_9BURK</name>
<evidence type="ECO:0000259" key="2">
    <source>
        <dbReference type="Pfam" id="PF01757"/>
    </source>
</evidence>